<keyword evidence="3" id="KW-1185">Reference proteome</keyword>
<organism evidence="2 3">
    <name type="scientific">Colocasia esculenta</name>
    <name type="common">Wild taro</name>
    <name type="synonym">Arum esculentum</name>
    <dbReference type="NCBI Taxonomy" id="4460"/>
    <lineage>
        <taxon>Eukaryota</taxon>
        <taxon>Viridiplantae</taxon>
        <taxon>Streptophyta</taxon>
        <taxon>Embryophyta</taxon>
        <taxon>Tracheophyta</taxon>
        <taxon>Spermatophyta</taxon>
        <taxon>Magnoliopsida</taxon>
        <taxon>Liliopsida</taxon>
        <taxon>Araceae</taxon>
        <taxon>Aroideae</taxon>
        <taxon>Colocasieae</taxon>
        <taxon>Colocasia</taxon>
    </lineage>
</organism>
<dbReference type="EMBL" id="NMUH01001105">
    <property type="protein sequence ID" value="MQL88962.1"/>
    <property type="molecule type" value="Genomic_DNA"/>
</dbReference>
<protein>
    <submittedName>
        <fullName evidence="2">Uncharacterized protein</fullName>
    </submittedName>
</protein>
<gene>
    <name evidence="2" type="ORF">Taro_021524</name>
</gene>
<name>A0A843URQ1_COLES</name>
<evidence type="ECO:0000256" key="1">
    <source>
        <dbReference type="SAM" id="MobiDB-lite"/>
    </source>
</evidence>
<comment type="caution">
    <text evidence="2">The sequence shown here is derived from an EMBL/GenBank/DDBJ whole genome shotgun (WGS) entry which is preliminary data.</text>
</comment>
<reference evidence="2" key="1">
    <citation type="submission" date="2017-07" db="EMBL/GenBank/DDBJ databases">
        <title>Taro Niue Genome Assembly and Annotation.</title>
        <authorList>
            <person name="Atibalentja N."/>
            <person name="Keating K."/>
            <person name="Fields C.J."/>
        </authorList>
    </citation>
    <scope>NUCLEOTIDE SEQUENCE</scope>
    <source>
        <strain evidence="2">Niue_2</strain>
        <tissue evidence="2">Leaf</tissue>
    </source>
</reference>
<accession>A0A843URQ1</accession>
<dbReference type="Proteomes" id="UP000652761">
    <property type="component" value="Unassembled WGS sequence"/>
</dbReference>
<evidence type="ECO:0000313" key="3">
    <source>
        <dbReference type="Proteomes" id="UP000652761"/>
    </source>
</evidence>
<sequence length="100" mass="11138">MLNGGVDEGHRSTFRHPSWEESLNGGKGEGHRSRAFVNDCAMVEAQQWARKGERWHHEGPPFRVFQVKGEGGGSAVEKDVERWHCAGPPFKAPTSTQGRK</sequence>
<proteinExistence type="predicted"/>
<dbReference type="AlphaFoldDB" id="A0A843URQ1"/>
<feature type="region of interest" description="Disordered" evidence="1">
    <location>
        <begin position="1"/>
        <end position="32"/>
    </location>
</feature>
<evidence type="ECO:0000313" key="2">
    <source>
        <dbReference type="EMBL" id="MQL88962.1"/>
    </source>
</evidence>